<evidence type="ECO:0000313" key="3">
    <source>
        <dbReference type="Proteomes" id="UP000485058"/>
    </source>
</evidence>
<feature type="compositionally biased region" description="Basic and acidic residues" evidence="1">
    <location>
        <begin position="51"/>
        <end position="61"/>
    </location>
</feature>
<protein>
    <submittedName>
        <fullName evidence="2">Uncharacterized protein</fullName>
    </submittedName>
</protein>
<evidence type="ECO:0000256" key="1">
    <source>
        <dbReference type="SAM" id="MobiDB-lite"/>
    </source>
</evidence>
<comment type="caution">
    <text evidence="2">The sequence shown here is derived from an EMBL/GenBank/DDBJ whole genome shotgun (WGS) entry which is preliminary data.</text>
</comment>
<reference evidence="2 3" key="1">
    <citation type="submission" date="2020-02" db="EMBL/GenBank/DDBJ databases">
        <title>Draft genome sequence of Haematococcus lacustris strain NIES-144.</title>
        <authorList>
            <person name="Morimoto D."/>
            <person name="Nakagawa S."/>
            <person name="Yoshida T."/>
            <person name="Sawayama S."/>
        </authorList>
    </citation>
    <scope>NUCLEOTIDE SEQUENCE [LARGE SCALE GENOMIC DNA]</scope>
    <source>
        <strain evidence="2 3">NIES-144</strain>
    </source>
</reference>
<proteinExistence type="predicted"/>
<name>A0A6A0A702_HAELA</name>
<accession>A0A6A0A702</accession>
<evidence type="ECO:0000313" key="2">
    <source>
        <dbReference type="EMBL" id="GFH28350.1"/>
    </source>
</evidence>
<gene>
    <name evidence="2" type="ORF">HaLaN_26827</name>
</gene>
<feature type="compositionally biased region" description="Pro residues" evidence="1">
    <location>
        <begin position="7"/>
        <end position="26"/>
    </location>
</feature>
<sequence length="113" mass="11732">METDLPAAPPQPAPQPASEPEPPPEPETAVPSTSNGSSSAEASGTAALGDEMEKLKVKEAAVEEPVTVDESSIQKAYDQLMAEDPRQGRSVIDGCITNSMHHTIHVTATAKAA</sequence>
<dbReference type="AlphaFoldDB" id="A0A6A0A702"/>
<keyword evidence="3" id="KW-1185">Reference proteome</keyword>
<feature type="compositionally biased region" description="Low complexity" evidence="1">
    <location>
        <begin position="32"/>
        <end position="47"/>
    </location>
</feature>
<dbReference type="Proteomes" id="UP000485058">
    <property type="component" value="Unassembled WGS sequence"/>
</dbReference>
<feature type="region of interest" description="Disordered" evidence="1">
    <location>
        <begin position="1"/>
        <end position="70"/>
    </location>
</feature>
<organism evidence="2 3">
    <name type="scientific">Haematococcus lacustris</name>
    <name type="common">Green alga</name>
    <name type="synonym">Haematococcus pluvialis</name>
    <dbReference type="NCBI Taxonomy" id="44745"/>
    <lineage>
        <taxon>Eukaryota</taxon>
        <taxon>Viridiplantae</taxon>
        <taxon>Chlorophyta</taxon>
        <taxon>core chlorophytes</taxon>
        <taxon>Chlorophyceae</taxon>
        <taxon>CS clade</taxon>
        <taxon>Chlamydomonadales</taxon>
        <taxon>Haematococcaceae</taxon>
        <taxon>Haematococcus</taxon>
    </lineage>
</organism>
<dbReference type="EMBL" id="BLLF01003840">
    <property type="protein sequence ID" value="GFH28350.1"/>
    <property type="molecule type" value="Genomic_DNA"/>
</dbReference>